<proteinExistence type="predicted"/>
<feature type="region of interest" description="Disordered" evidence="1">
    <location>
        <begin position="380"/>
        <end position="411"/>
    </location>
</feature>
<reference evidence="2" key="3">
    <citation type="submission" date="2010-09" db="EMBL/GenBank/DDBJ databases">
        <title>Annotation of Gaeumannomyces graminis var. tritici R3-111a-1.</title>
        <authorList>
            <consortium name="The Broad Institute Genome Sequencing Platform"/>
            <person name="Ma L.-J."/>
            <person name="Dead R."/>
            <person name="Young S.K."/>
            <person name="Zeng Q."/>
            <person name="Gargeya S."/>
            <person name="Fitzgerald M."/>
            <person name="Haas B."/>
            <person name="Abouelleil A."/>
            <person name="Alvarado L."/>
            <person name="Arachchi H.M."/>
            <person name="Berlin A."/>
            <person name="Brown A."/>
            <person name="Chapman S.B."/>
            <person name="Chen Z."/>
            <person name="Dunbar C."/>
            <person name="Freedman E."/>
            <person name="Gearin G."/>
            <person name="Gellesch M."/>
            <person name="Goldberg J."/>
            <person name="Griggs A."/>
            <person name="Gujja S."/>
            <person name="Heiman D."/>
            <person name="Howarth C."/>
            <person name="Larson L."/>
            <person name="Lui A."/>
            <person name="MacDonald P.J.P."/>
            <person name="Mehta T."/>
            <person name="Montmayeur A."/>
            <person name="Murphy C."/>
            <person name="Neiman D."/>
            <person name="Pearson M."/>
            <person name="Priest M."/>
            <person name="Roberts A."/>
            <person name="Saif S."/>
            <person name="Shea T."/>
            <person name="Shenoy N."/>
            <person name="Sisk P."/>
            <person name="Stolte C."/>
            <person name="Sykes S."/>
            <person name="Yandava C."/>
            <person name="Wortman J."/>
            <person name="Nusbaum C."/>
            <person name="Birren B."/>
        </authorList>
    </citation>
    <scope>NUCLEOTIDE SEQUENCE</scope>
    <source>
        <strain evidence="2">R3-111a-1</strain>
    </source>
</reference>
<reference evidence="3" key="4">
    <citation type="journal article" date="2015" name="G3 (Bethesda)">
        <title>Genome sequences of three phytopathogenic species of the Magnaporthaceae family of fungi.</title>
        <authorList>
            <person name="Okagaki L.H."/>
            <person name="Nunes C.C."/>
            <person name="Sailsbery J."/>
            <person name="Clay B."/>
            <person name="Brown D."/>
            <person name="John T."/>
            <person name="Oh Y."/>
            <person name="Young N."/>
            <person name="Fitzgerald M."/>
            <person name="Haas B.J."/>
            <person name="Zeng Q."/>
            <person name="Young S."/>
            <person name="Adiconis X."/>
            <person name="Fan L."/>
            <person name="Levin J.Z."/>
            <person name="Mitchell T.K."/>
            <person name="Okubara P.A."/>
            <person name="Farman M.L."/>
            <person name="Kohn L.M."/>
            <person name="Birren B."/>
            <person name="Ma L.-J."/>
            <person name="Dean R.A."/>
        </authorList>
    </citation>
    <scope>NUCLEOTIDE SEQUENCE</scope>
    <source>
        <strain evidence="3">R3-111a-1</strain>
    </source>
</reference>
<keyword evidence="4" id="KW-1185">Reference proteome</keyword>
<name>J3P5Z5_GAET3</name>
<feature type="compositionally biased region" description="Basic and acidic residues" evidence="1">
    <location>
        <begin position="394"/>
        <end position="411"/>
    </location>
</feature>
<evidence type="ECO:0000256" key="1">
    <source>
        <dbReference type="SAM" id="MobiDB-lite"/>
    </source>
</evidence>
<sequence>MSAVANPTPAVLHAFVEKDKGKKAKDRNSLDMREAYSWDRNKASQDCDSRWPADNWLIPTCSEVSAPLLLVRQSSDSRSLPAGKEFHAGVDWQKQPSQHISRLYVTGWLGKDLTTSKFSTAGFVSGGLHLFNHYDMLGMFLGLLGPAISGQVNKYNFYLPLTAMYAQWCSELGTVRWPGDFRAIPAMFQCTWDVKSGMYRLGASLGGHFADRGGENATGTWLEVIRDARHAVLAQRREDRIHFDVVRGTEPLGKGKEKGEETPWGNCAETYPFADMFWSDPAYNESNIRGIALNCDFLFDQDAARMAAKAGTRKFYDDARYGYVYNYQELPCVNCRQLINKARGRRADYGDFFYYGRTYGEDSFPDRRVEREAERLIREGKEADKAAAAKKLKDKKDKQDAKDKANGWEKQ</sequence>
<dbReference type="EnsemblFungi" id="EJT75097">
    <property type="protein sequence ID" value="EJT75097"/>
    <property type="gene ID" value="GGTG_08935"/>
</dbReference>
<dbReference type="HOGENOM" id="CLU_669103_0_0_1"/>
<evidence type="ECO:0000313" key="2">
    <source>
        <dbReference type="EMBL" id="EJT75097.1"/>
    </source>
</evidence>
<reference evidence="2" key="2">
    <citation type="submission" date="2010-07" db="EMBL/GenBank/DDBJ databases">
        <authorList>
            <consortium name="The Broad Institute Genome Sequencing Platform"/>
            <consortium name="Broad Institute Genome Sequencing Center for Infectious Disease"/>
            <person name="Ma L.-J."/>
            <person name="Dead R."/>
            <person name="Young S."/>
            <person name="Zeng Q."/>
            <person name="Koehrsen M."/>
            <person name="Alvarado L."/>
            <person name="Berlin A."/>
            <person name="Chapman S.B."/>
            <person name="Chen Z."/>
            <person name="Freedman E."/>
            <person name="Gellesch M."/>
            <person name="Goldberg J."/>
            <person name="Griggs A."/>
            <person name="Gujja S."/>
            <person name="Heilman E.R."/>
            <person name="Heiman D."/>
            <person name="Hepburn T."/>
            <person name="Howarth C."/>
            <person name="Jen D."/>
            <person name="Larson L."/>
            <person name="Mehta T."/>
            <person name="Neiman D."/>
            <person name="Pearson M."/>
            <person name="Roberts A."/>
            <person name="Saif S."/>
            <person name="Shea T."/>
            <person name="Shenoy N."/>
            <person name="Sisk P."/>
            <person name="Stolte C."/>
            <person name="Sykes S."/>
            <person name="Walk T."/>
            <person name="White J."/>
            <person name="Yandava C."/>
            <person name="Haas B."/>
            <person name="Nusbaum C."/>
            <person name="Birren B."/>
        </authorList>
    </citation>
    <scope>NUCLEOTIDE SEQUENCE</scope>
    <source>
        <strain evidence="2">R3-111a-1</strain>
    </source>
</reference>
<reference evidence="3" key="5">
    <citation type="submission" date="2018-04" db="UniProtKB">
        <authorList>
            <consortium name="EnsemblFungi"/>
        </authorList>
    </citation>
    <scope>IDENTIFICATION</scope>
    <source>
        <strain evidence="3">R3-111a-1</strain>
    </source>
</reference>
<dbReference type="OrthoDB" id="5350472at2759"/>
<gene>
    <name evidence="3" type="primary">20349393</name>
    <name evidence="2" type="ORF">GGTG_08935</name>
</gene>
<evidence type="ECO:0000313" key="4">
    <source>
        <dbReference type="Proteomes" id="UP000006039"/>
    </source>
</evidence>
<organism evidence="2">
    <name type="scientific">Gaeumannomyces tritici (strain R3-111a-1)</name>
    <name type="common">Wheat and barley take-all root rot fungus</name>
    <name type="synonym">Gaeumannomyces graminis var. tritici</name>
    <dbReference type="NCBI Taxonomy" id="644352"/>
    <lineage>
        <taxon>Eukaryota</taxon>
        <taxon>Fungi</taxon>
        <taxon>Dikarya</taxon>
        <taxon>Ascomycota</taxon>
        <taxon>Pezizomycotina</taxon>
        <taxon>Sordariomycetes</taxon>
        <taxon>Sordariomycetidae</taxon>
        <taxon>Magnaporthales</taxon>
        <taxon>Magnaporthaceae</taxon>
        <taxon>Gaeumannomyces</taxon>
    </lineage>
</organism>
<evidence type="ECO:0000313" key="3">
    <source>
        <dbReference type="EnsemblFungi" id="EJT75097"/>
    </source>
</evidence>
<dbReference type="eggNOG" id="ENOG502SSRW">
    <property type="taxonomic scope" value="Eukaryota"/>
</dbReference>
<dbReference type="EMBL" id="GL385398">
    <property type="protein sequence ID" value="EJT75097.1"/>
    <property type="molecule type" value="Genomic_DNA"/>
</dbReference>
<dbReference type="GeneID" id="20349393"/>
<accession>J3P5Z5</accession>
<dbReference type="AlphaFoldDB" id="J3P5Z5"/>
<reference evidence="4" key="1">
    <citation type="submission" date="2010-07" db="EMBL/GenBank/DDBJ databases">
        <title>The genome sequence of Gaeumannomyces graminis var. tritici strain R3-111a-1.</title>
        <authorList>
            <consortium name="The Broad Institute Genome Sequencing Platform"/>
            <person name="Ma L.-J."/>
            <person name="Dead R."/>
            <person name="Young S."/>
            <person name="Zeng Q."/>
            <person name="Koehrsen M."/>
            <person name="Alvarado L."/>
            <person name="Berlin A."/>
            <person name="Chapman S.B."/>
            <person name="Chen Z."/>
            <person name="Freedman E."/>
            <person name="Gellesch M."/>
            <person name="Goldberg J."/>
            <person name="Griggs A."/>
            <person name="Gujja S."/>
            <person name="Heilman E.R."/>
            <person name="Heiman D."/>
            <person name="Hepburn T."/>
            <person name="Howarth C."/>
            <person name="Jen D."/>
            <person name="Larson L."/>
            <person name="Mehta T."/>
            <person name="Neiman D."/>
            <person name="Pearson M."/>
            <person name="Roberts A."/>
            <person name="Saif S."/>
            <person name="Shea T."/>
            <person name="Shenoy N."/>
            <person name="Sisk P."/>
            <person name="Stolte C."/>
            <person name="Sykes S."/>
            <person name="Walk T."/>
            <person name="White J."/>
            <person name="Yandava C."/>
            <person name="Haas B."/>
            <person name="Nusbaum C."/>
            <person name="Birren B."/>
        </authorList>
    </citation>
    <scope>NUCLEOTIDE SEQUENCE [LARGE SCALE GENOMIC DNA]</scope>
    <source>
        <strain evidence="4">R3-111a-1</strain>
    </source>
</reference>
<dbReference type="Proteomes" id="UP000006039">
    <property type="component" value="Unassembled WGS sequence"/>
</dbReference>
<protein>
    <submittedName>
        <fullName evidence="2 3">Uncharacterized protein</fullName>
    </submittedName>
</protein>
<dbReference type="VEuPathDB" id="FungiDB:GGTG_08935"/>
<dbReference type="RefSeq" id="XP_009225041.1">
    <property type="nucleotide sequence ID" value="XM_009226777.1"/>
</dbReference>